<comment type="caution">
    <text evidence="2">The sequence shown here is derived from an EMBL/GenBank/DDBJ whole genome shotgun (WGS) entry which is preliminary data.</text>
</comment>
<feature type="region of interest" description="Disordered" evidence="1">
    <location>
        <begin position="1"/>
        <end position="51"/>
    </location>
</feature>
<accession>A0ABU2U5Z1</accession>
<proteinExistence type="predicted"/>
<name>A0ABU2U5Z1_9ACTN</name>
<keyword evidence="3" id="KW-1185">Reference proteome</keyword>
<organism evidence="2 3">
    <name type="scientific">Streptomyces gibsoniae</name>
    <dbReference type="NCBI Taxonomy" id="3075529"/>
    <lineage>
        <taxon>Bacteria</taxon>
        <taxon>Bacillati</taxon>
        <taxon>Actinomycetota</taxon>
        <taxon>Actinomycetes</taxon>
        <taxon>Kitasatosporales</taxon>
        <taxon>Streptomycetaceae</taxon>
        <taxon>Streptomyces</taxon>
    </lineage>
</organism>
<dbReference type="Proteomes" id="UP001183809">
    <property type="component" value="Unassembled WGS sequence"/>
</dbReference>
<evidence type="ECO:0000313" key="2">
    <source>
        <dbReference type="EMBL" id="MDT0468652.1"/>
    </source>
</evidence>
<protein>
    <submittedName>
        <fullName evidence="2">Uncharacterized protein</fullName>
    </submittedName>
</protein>
<evidence type="ECO:0000313" key="3">
    <source>
        <dbReference type="Proteomes" id="UP001183809"/>
    </source>
</evidence>
<reference evidence="3" key="1">
    <citation type="submission" date="2023-07" db="EMBL/GenBank/DDBJ databases">
        <title>30 novel species of actinomycetes from the DSMZ collection.</title>
        <authorList>
            <person name="Nouioui I."/>
        </authorList>
    </citation>
    <scope>NUCLEOTIDE SEQUENCE [LARGE SCALE GENOMIC DNA]</scope>
    <source>
        <strain evidence="3">DSM 41699</strain>
    </source>
</reference>
<evidence type="ECO:0000256" key="1">
    <source>
        <dbReference type="SAM" id="MobiDB-lite"/>
    </source>
</evidence>
<sequence>MAVQGAAAGGEDGASVRAVGQGGVGGDVGDEDGVSTVAGPGAHRRRSGGDGDAVAVGGVEVRLTFEDQGVVLGGIGEVEFGGVGVTDGHGVVDGCA</sequence>
<dbReference type="EMBL" id="JAVREY010000079">
    <property type="protein sequence ID" value="MDT0468652.1"/>
    <property type="molecule type" value="Genomic_DNA"/>
</dbReference>
<gene>
    <name evidence="2" type="ORF">RM764_37675</name>
</gene>